<evidence type="ECO:0000256" key="5">
    <source>
        <dbReference type="ARBA" id="ARBA00022517"/>
    </source>
</evidence>
<name>A0AAI9ECA0_9PEZI</name>
<dbReference type="PANTHER" id="PTHR13457:SF1">
    <property type="entry name" value="HEAT REPEAT-CONTAINING PROTEIN 1"/>
    <property type="match status" value="1"/>
</dbReference>
<dbReference type="GO" id="GO:0034455">
    <property type="term" value="C:t-UTP complex"/>
    <property type="evidence" value="ECO:0007669"/>
    <property type="project" value="TreeGrafter"/>
</dbReference>
<evidence type="ECO:0000256" key="8">
    <source>
        <dbReference type="ARBA" id="ARBA00023274"/>
    </source>
</evidence>
<dbReference type="GO" id="GO:0032040">
    <property type="term" value="C:small-subunit processome"/>
    <property type="evidence" value="ECO:0007669"/>
    <property type="project" value="TreeGrafter"/>
</dbReference>
<comment type="similarity">
    <text evidence="2 10">Belongs to the HEATR1/UTP10 family.</text>
</comment>
<dbReference type="InterPro" id="IPR012954">
    <property type="entry name" value="BP28_C_dom"/>
</dbReference>
<dbReference type="GO" id="GO:0000462">
    <property type="term" value="P:maturation of SSU-rRNA from tricistronic rRNA transcript (SSU-rRNA, 5.8S rRNA, LSU-rRNA)"/>
    <property type="evidence" value="ECO:0007669"/>
    <property type="project" value="TreeGrafter"/>
</dbReference>
<feature type="region of interest" description="Disordered" evidence="11">
    <location>
        <begin position="858"/>
        <end position="880"/>
    </location>
</feature>
<comment type="subcellular location">
    <subcellularLocation>
        <location evidence="1 10">Nucleus</location>
        <location evidence="1 10">Nucleolus</location>
    </subcellularLocation>
</comment>
<evidence type="ECO:0000256" key="2">
    <source>
        <dbReference type="ARBA" id="ARBA00010559"/>
    </source>
</evidence>
<keyword evidence="5 10" id="KW-0690">Ribosome biogenesis</keyword>
<comment type="subunit">
    <text evidence="3 10">Component of the ribosomal small subunit (SSU) processome.</text>
</comment>
<keyword evidence="7 10" id="KW-0539">Nucleus</keyword>
<evidence type="ECO:0000313" key="14">
    <source>
        <dbReference type="Proteomes" id="UP001296104"/>
    </source>
</evidence>
<evidence type="ECO:0000313" key="13">
    <source>
        <dbReference type="EMBL" id="CAK4031147.1"/>
    </source>
</evidence>
<dbReference type="Proteomes" id="UP001296104">
    <property type="component" value="Unassembled WGS sequence"/>
</dbReference>
<evidence type="ECO:0000256" key="11">
    <source>
        <dbReference type="SAM" id="MobiDB-lite"/>
    </source>
</evidence>
<evidence type="ECO:0000256" key="10">
    <source>
        <dbReference type="RuleBase" id="RU367065"/>
    </source>
</evidence>
<dbReference type="GO" id="GO:0030515">
    <property type="term" value="F:snoRNA binding"/>
    <property type="evidence" value="ECO:0007669"/>
    <property type="project" value="TreeGrafter"/>
</dbReference>
<comment type="function">
    <text evidence="9">Involved in nucleolar processing of pre-18S ribosomal RNA. Involved in ribosome biosynthesis.</text>
</comment>
<reference evidence="13" key="1">
    <citation type="submission" date="2023-11" db="EMBL/GenBank/DDBJ databases">
        <authorList>
            <person name="Alioto T."/>
            <person name="Alioto T."/>
            <person name="Gomez Garrido J."/>
        </authorList>
    </citation>
    <scope>NUCLEOTIDE SEQUENCE</scope>
</reference>
<accession>A0AAI9ECA0</accession>
<dbReference type="Pfam" id="PF08146">
    <property type="entry name" value="BP28CT"/>
    <property type="match status" value="1"/>
</dbReference>
<feature type="domain" description="BP28 C-terminal" evidence="12">
    <location>
        <begin position="1480"/>
        <end position="1627"/>
    </location>
</feature>
<evidence type="ECO:0000256" key="6">
    <source>
        <dbReference type="ARBA" id="ARBA00022552"/>
    </source>
</evidence>
<gene>
    <name evidence="13" type="ORF">LECACI_7A006305</name>
</gene>
<dbReference type="GO" id="GO:0045943">
    <property type="term" value="P:positive regulation of transcription by RNA polymerase I"/>
    <property type="evidence" value="ECO:0007669"/>
    <property type="project" value="TreeGrafter"/>
</dbReference>
<evidence type="ECO:0000256" key="4">
    <source>
        <dbReference type="ARBA" id="ARBA00015399"/>
    </source>
</evidence>
<dbReference type="InterPro" id="IPR022125">
    <property type="entry name" value="U3snoRNP10_N"/>
</dbReference>
<keyword evidence="6 10" id="KW-0698">rRNA processing</keyword>
<evidence type="ECO:0000256" key="7">
    <source>
        <dbReference type="ARBA" id="ARBA00023242"/>
    </source>
</evidence>
<dbReference type="Pfam" id="PF23243">
    <property type="entry name" value="HEAT_HEATR1"/>
    <property type="match status" value="1"/>
</dbReference>
<organism evidence="13 14">
    <name type="scientific">Lecanosticta acicola</name>
    <dbReference type="NCBI Taxonomy" id="111012"/>
    <lineage>
        <taxon>Eukaryota</taxon>
        <taxon>Fungi</taxon>
        <taxon>Dikarya</taxon>
        <taxon>Ascomycota</taxon>
        <taxon>Pezizomycotina</taxon>
        <taxon>Dothideomycetes</taxon>
        <taxon>Dothideomycetidae</taxon>
        <taxon>Mycosphaerellales</taxon>
        <taxon>Mycosphaerellaceae</taxon>
        <taxon>Lecanosticta</taxon>
    </lineage>
</organism>
<keyword evidence="8 10" id="KW-0687">Ribonucleoprotein</keyword>
<evidence type="ECO:0000256" key="3">
    <source>
        <dbReference type="ARBA" id="ARBA00011399"/>
    </source>
</evidence>
<dbReference type="Pfam" id="PF12397">
    <property type="entry name" value="U3snoRNP10"/>
    <property type="match status" value="1"/>
</dbReference>
<dbReference type="EMBL" id="CAVMBE010000044">
    <property type="protein sequence ID" value="CAK4031147.1"/>
    <property type="molecule type" value="Genomic_DNA"/>
</dbReference>
<keyword evidence="14" id="KW-1185">Reference proteome</keyword>
<evidence type="ECO:0000259" key="12">
    <source>
        <dbReference type="SMART" id="SM01036"/>
    </source>
</evidence>
<dbReference type="InterPro" id="IPR011989">
    <property type="entry name" value="ARM-like"/>
</dbReference>
<comment type="caution">
    <text evidence="13">The sequence shown here is derived from an EMBL/GenBank/DDBJ whole genome shotgun (WGS) entry which is preliminary data.</text>
</comment>
<dbReference type="InterPro" id="IPR016024">
    <property type="entry name" value="ARM-type_fold"/>
</dbReference>
<evidence type="ECO:0000256" key="9">
    <source>
        <dbReference type="ARBA" id="ARBA00025076"/>
    </source>
</evidence>
<dbReference type="SMART" id="SM01036">
    <property type="entry name" value="BP28CT"/>
    <property type="match status" value="1"/>
</dbReference>
<dbReference type="PANTHER" id="PTHR13457">
    <property type="entry name" value="BAP28"/>
    <property type="match status" value="1"/>
</dbReference>
<dbReference type="SUPFAM" id="SSF48371">
    <property type="entry name" value="ARM repeat"/>
    <property type="match status" value="2"/>
</dbReference>
<dbReference type="InterPro" id="IPR056473">
    <property type="entry name" value="HEAT_Utp10/HEAT1"/>
</dbReference>
<dbReference type="GO" id="GO:0030686">
    <property type="term" value="C:90S preribosome"/>
    <property type="evidence" value="ECO:0007669"/>
    <property type="project" value="TreeGrafter"/>
</dbReference>
<dbReference type="Gene3D" id="1.25.10.10">
    <property type="entry name" value="Leucine-rich Repeat Variant"/>
    <property type="match status" value="1"/>
</dbReference>
<protein>
    <recommendedName>
        <fullName evidence="4 10">U3 small nucleolar RNA-associated protein 10</fullName>
    </recommendedName>
</protein>
<dbReference type="InterPro" id="IPR040191">
    <property type="entry name" value="UTP10"/>
</dbReference>
<proteinExistence type="inferred from homology"/>
<evidence type="ECO:0000256" key="1">
    <source>
        <dbReference type="ARBA" id="ARBA00004604"/>
    </source>
</evidence>
<sequence length="1758" mass="194539">MATALQQQLAAIAANSTHQLDLKAQKARHSKSLLFEPRDAATQTFETIYQISLEGFEDLCHLDSRFVPFARNLFSEQSKSEDRTQMTAKENEELDRVIESFLGLLGGRLLLKPAIKAAEWLVRRFSVHERNTEAVLFTFLPYHSTHIFPTLLSILPEQLPVNFRFLHPYVSSLQSPPRHAVVAAASNHPAFFTAFSKIVLGVARAGNQSAPLLGFWASITAQAVNGMVDATRSGRETIRKQKEEDLLLKVLPVLQNALSIKGAPELYLGSCMVIVILATKASLSDKVLNALMEAVAGSWNDQTVDEGMTCLAVLAEEKDLGLPSSTIRAILQQPQSLDTILRIGGKCRVEKLLVGTSLGAVETLKRKPNPFASAFLQGLPFAALTQEHRLAVMYGILQAAEKCDGEDDRRRELATTLKSLAPKDAASMQAAARKANVDLSRLDADLPLLLRDDEAEEEEDPMEIDHKPVEDESTRTPIDLEDLPELPSKHASFLDTSNQSLFEEYRNTFQKALPSEKELSALLNIPSLERTASTKQPSVFTFFARIWTSDVPLSARLKALQITVELLQHMEKEHLCDMQALLPYVIAGLSDPIKSIRSASALTCRVLGSLYAKTKASELSVWGKADIYGKETSQVAWLAPSDAQKIVSDGLLPLLEDCVIDGEYILHALPDTINATAKTGRKELKSGLRAALYSFLASHAVVSPVLTLKLRLLSMLRKVGKAAGPGRSQILLPYIRARVAELKGLANSPTLALKTALVACVTHRSADELQFLRELSSGTLGSEQDSKLGFDRIRDIWPIMKVTSQAETVHWMLKAFLNPETSEDVQSNALETLRSISLPTEVLVHLVENLPNVADLQEQHPSAAKRQRTSRVSEASKPGSVDKSKLDIAIRRITIVLELIEGSKAERHPQLLKGLFHLLSELHHYKALMESELVYLQQLLVNSLLSVVSGLKAASNTEVDRSVIRADLIVDTVRTTSNPQVRQVALLLMSALASWAPDLVLHSVMPLFTFMSSTILKQGDEYSAHVTDQTVASIIPPLADSLKKRGKELISGAADLLLSFTAAYEHIPLHRRHNLFQHLVQTLGARESLFAIVAMLIERYPDEASVSPFVSTLMDEFAVSVQLHAVRQYLDLIFDTRKSKRGLSDVILVFGDKNAKQATTATSTLLEGLSDILSRRTFRKSLAKELMKGDDEAESLRIAYSEVLERTIQLDLQLKDVDSLSDNAGEVLTALLGLMPTKDFIDSSAKLMQTGSDVIRQQVFWSLEQRVNTAKRADNALQQIFMEVLPNCAAFVIPSQPAATRLAAITCIDRIAEKFGKTDRAKVAETAQVVASDAALGDDDHSLRRMSLLCLASMVEVLGGEFIPILPRTLDRALQYLEATIGDDETDYDLLAACFSLAMAVLDHVPWMLSGPYLERLLRLASEADEENAKQFNELAAKQVPVQDCLSAIDRTWKDIVTLDVSAVQLHVDTLHAVIKQHTKSEITKNAQLLFSILSEAFDLRRRLHTDGKYRGDDTIFDSINNTTMDAVLKLNDATFRPFFLRLGEWAFTGSGKDRQGLIYKATSLYSFAFAFFEQLKSLVTSYVSFILDNSAGLLQTMSPIKEAERELLVLVVRTLSSNFASDQDGFWQSPSHFDTIAKPLLELLKKASILDPNEHIIPAITELAAAANSPEHHKTINSFLTSDLMRHEDAAVKLAAVKCERALTGKLNIEWCQFIPEWLPFISELQEDDDGAVERETLRWIKQVGEVTGEDLNSMLQ</sequence>